<protein>
    <recommendedName>
        <fullName evidence="3 8">Beta-galactosidase</fullName>
        <shortName evidence="8">Beta-gal</shortName>
        <ecNumber evidence="3 8">3.2.1.23</ecNumber>
    </recommendedName>
</protein>
<dbReference type="PANTHER" id="PTHR36447:SF2">
    <property type="entry name" value="BETA-GALACTOSIDASE YESZ"/>
    <property type="match status" value="1"/>
</dbReference>
<evidence type="ECO:0000256" key="3">
    <source>
        <dbReference type="ARBA" id="ARBA00012756"/>
    </source>
</evidence>
<dbReference type="PANTHER" id="PTHR36447">
    <property type="entry name" value="BETA-GALACTOSIDASE GANA"/>
    <property type="match status" value="1"/>
</dbReference>
<dbReference type="InterPro" id="IPR029062">
    <property type="entry name" value="Class_I_gatase-like"/>
</dbReference>
<comment type="similarity">
    <text evidence="2 8">Belongs to the glycosyl hydrolase 42 family.</text>
</comment>
<evidence type="ECO:0000256" key="7">
    <source>
        <dbReference type="ARBA" id="ARBA00023295"/>
    </source>
</evidence>
<feature type="region of interest" description="Disordered" evidence="12">
    <location>
        <begin position="547"/>
        <end position="566"/>
    </location>
</feature>
<proteinExistence type="inferred from homology"/>
<feature type="binding site" evidence="11">
    <location>
        <position position="164"/>
    </location>
    <ligand>
        <name>Zn(2+)</name>
        <dbReference type="ChEBI" id="CHEBI:29105"/>
    </ligand>
</feature>
<dbReference type="Gene3D" id="3.40.50.880">
    <property type="match status" value="1"/>
</dbReference>
<evidence type="ECO:0000313" key="16">
    <source>
        <dbReference type="Proteomes" id="UP000050833"/>
    </source>
</evidence>
<keyword evidence="16" id="KW-1185">Reference proteome</keyword>
<comment type="caution">
    <text evidence="15">The sequence shown here is derived from an EMBL/GenBank/DDBJ whole genome shotgun (WGS) entry which is preliminary data.</text>
</comment>
<evidence type="ECO:0000256" key="11">
    <source>
        <dbReference type="PIRSR" id="PIRSR001084-3"/>
    </source>
</evidence>
<name>A0AAW3JVV8_9FIRM</name>
<keyword evidence="4 11" id="KW-0479">Metal-binding</keyword>
<evidence type="ECO:0000256" key="4">
    <source>
        <dbReference type="ARBA" id="ARBA00022723"/>
    </source>
</evidence>
<evidence type="ECO:0000256" key="8">
    <source>
        <dbReference type="PIRNR" id="PIRNR001084"/>
    </source>
</evidence>
<evidence type="ECO:0000256" key="12">
    <source>
        <dbReference type="SAM" id="MobiDB-lite"/>
    </source>
</evidence>
<dbReference type="EC" id="3.2.1.23" evidence="3 8"/>
<dbReference type="SUPFAM" id="SSF51445">
    <property type="entry name" value="(Trans)glycosidases"/>
    <property type="match status" value="1"/>
</dbReference>
<evidence type="ECO:0000313" key="15">
    <source>
        <dbReference type="EMBL" id="KQC85739.1"/>
    </source>
</evidence>
<dbReference type="GO" id="GO:0009341">
    <property type="term" value="C:beta-galactosidase complex"/>
    <property type="evidence" value="ECO:0007669"/>
    <property type="project" value="InterPro"/>
</dbReference>
<keyword evidence="5 8" id="KW-0378">Hydrolase</keyword>
<feature type="active site" description="Proton donor" evidence="9">
    <location>
        <position position="153"/>
    </location>
</feature>
<dbReference type="AlphaFoldDB" id="A0AAW3JVV8"/>
<dbReference type="InterPro" id="IPR017853">
    <property type="entry name" value="GH"/>
</dbReference>
<evidence type="ECO:0000256" key="10">
    <source>
        <dbReference type="PIRSR" id="PIRSR001084-2"/>
    </source>
</evidence>
<dbReference type="GO" id="GO:0046872">
    <property type="term" value="F:metal ion binding"/>
    <property type="evidence" value="ECO:0007669"/>
    <property type="project" value="UniProtKB-KW"/>
</dbReference>
<comment type="catalytic activity">
    <reaction evidence="1 8">
        <text>Hydrolysis of terminal non-reducing beta-D-galactose residues in beta-D-galactosides.</text>
        <dbReference type="EC" id="3.2.1.23"/>
    </reaction>
</comment>
<organism evidence="15 16">
    <name type="scientific">Butyribacter intestini</name>
    <dbReference type="NCBI Taxonomy" id="1703332"/>
    <lineage>
        <taxon>Bacteria</taxon>
        <taxon>Bacillati</taxon>
        <taxon>Bacillota</taxon>
        <taxon>Clostridia</taxon>
        <taxon>Lachnospirales</taxon>
        <taxon>Lachnospiraceae</taxon>
        <taxon>Butyribacter</taxon>
    </lineage>
</organism>
<dbReference type="GO" id="GO:0005975">
    <property type="term" value="P:carbohydrate metabolic process"/>
    <property type="evidence" value="ECO:0007669"/>
    <property type="project" value="InterPro"/>
</dbReference>
<dbReference type="Pfam" id="PF02449">
    <property type="entry name" value="Glyco_hydro_42"/>
    <property type="match status" value="1"/>
</dbReference>
<evidence type="ECO:0000259" key="13">
    <source>
        <dbReference type="Pfam" id="PF02449"/>
    </source>
</evidence>
<accession>A0AAW3JVV8</accession>
<feature type="binding site" evidence="11">
    <location>
        <position position="159"/>
    </location>
    <ligand>
        <name>Zn(2+)</name>
        <dbReference type="ChEBI" id="CHEBI:29105"/>
    </ligand>
</feature>
<feature type="domain" description="Glycoside hydrolase family 42 N-terminal" evidence="13">
    <location>
        <begin position="17"/>
        <end position="389"/>
    </location>
</feature>
<evidence type="ECO:0000256" key="2">
    <source>
        <dbReference type="ARBA" id="ARBA00005940"/>
    </source>
</evidence>
<dbReference type="PIRSF" id="PIRSF001084">
    <property type="entry name" value="B-galactosidase"/>
    <property type="match status" value="1"/>
</dbReference>
<keyword evidence="6 11" id="KW-0862">Zinc</keyword>
<dbReference type="EMBL" id="LLKB01000001">
    <property type="protein sequence ID" value="KQC85739.1"/>
    <property type="molecule type" value="Genomic_DNA"/>
</dbReference>
<feature type="binding site" evidence="11">
    <location>
        <position position="161"/>
    </location>
    <ligand>
        <name>Zn(2+)</name>
        <dbReference type="ChEBI" id="CHEBI:29105"/>
    </ligand>
</feature>
<dbReference type="InterPro" id="IPR003476">
    <property type="entry name" value="Glyco_hydro_42"/>
</dbReference>
<feature type="active site" description="Nucleophile" evidence="9">
    <location>
        <position position="310"/>
    </location>
</feature>
<dbReference type="Gene3D" id="3.20.20.80">
    <property type="entry name" value="Glycosidases"/>
    <property type="match status" value="1"/>
</dbReference>
<dbReference type="RefSeq" id="WP_055940560.1">
    <property type="nucleotide sequence ID" value="NZ_JAQDCV010000006.1"/>
</dbReference>
<dbReference type="GO" id="GO:0004565">
    <property type="term" value="F:beta-galactosidase activity"/>
    <property type="evidence" value="ECO:0007669"/>
    <property type="project" value="UniProtKB-EC"/>
</dbReference>
<evidence type="ECO:0000259" key="14">
    <source>
        <dbReference type="Pfam" id="PF08532"/>
    </source>
</evidence>
<dbReference type="InterPro" id="IPR013529">
    <property type="entry name" value="Glyco_hydro_42_N"/>
</dbReference>
<keyword evidence="7 8" id="KW-0326">Glycosidase</keyword>
<dbReference type="CDD" id="cd03143">
    <property type="entry name" value="A4_beta-galactosidase_middle_domain"/>
    <property type="match status" value="1"/>
</dbReference>
<dbReference type="InterPro" id="IPR013738">
    <property type="entry name" value="Beta_galactosidase_Trimer"/>
</dbReference>
<feature type="binding site" evidence="10">
    <location>
        <position position="114"/>
    </location>
    <ligand>
        <name>substrate</name>
    </ligand>
</feature>
<reference evidence="15 16" key="1">
    <citation type="submission" date="2015-10" db="EMBL/GenBank/DDBJ databases">
        <title>Butyribacter intestini gen. nov., sp. nov., a butyric acid-producing bacterium of the family Lachnospiraceae isolated from the human faeces.</title>
        <authorList>
            <person name="Zou Y."/>
            <person name="Xue W."/>
            <person name="Luo G."/>
            <person name="Lv M."/>
        </authorList>
    </citation>
    <scope>NUCLEOTIDE SEQUENCE [LARGE SCALE GENOMIC DNA]</scope>
    <source>
        <strain evidence="15 16">TF01-11</strain>
    </source>
</reference>
<evidence type="ECO:0000256" key="5">
    <source>
        <dbReference type="ARBA" id="ARBA00022801"/>
    </source>
</evidence>
<evidence type="ECO:0000256" key="1">
    <source>
        <dbReference type="ARBA" id="ARBA00001412"/>
    </source>
</evidence>
<sequence length="711" mass="82901">MTDSKFKLPVGINIGVDYYPEHWDESLWVKDADMMHKAGVKIVRMAEFAWSRLEPDEGDFDFEWLDRAVRLFEDRDIYVVLCTPTNTPPQWLFKKYPEIIQIDKKGNRISIGIRGHRCLNSPVYRELSKKIITHMVERYKDNKYVIGYQIDNELEANHCCCDVCKSSFREWIKKKYGTIQAVNKAYGNNVWSGEYSDFSQIMPPMNENGKWLNPSLNLDFNRYASESTCDYVKFQSDIIRKISPDKFITTNNWLCENMPDFYDMFENLDVVSYDNYPLTNLPKDDETLYSHAFHLDLMRGIKNKNFWIMEQLSGSVGSWMPMSLTTRPGMLKGYSLQAIAHGADAVVHFRWRTAVSGAEMYWHGIIDHSNVPGRRYKEFCGLCDEVKKIQNLAGTICRNEIAILYSSDNEYAFKNQHQAEKMYYLEQLKQWHDAFTCLGLGVDIINQTQRLDKYKIVIAPTMLVESAETLKELERAANNGVAVILTNRSGERDYNNKCIMEQLPTIYSELTGIKVTEYEALPDGMEVRLRLSDEFAEKSKYALKSEREENATSQYNLESQNKEVEKSDYALNSDNDVNSNEEIRKVKIIGKRWCDIIEENENVEVLARYDEQFYKDFAAVTRNKYGDGEVYYFGTVLNRDASIGFAREIAKRQQFDIIDGLQKGVEVTYRYGDKKWRFIFNNTEKEQKVIIGKEQITLKPFEMNIQETILH</sequence>
<dbReference type="Pfam" id="PF08532">
    <property type="entry name" value="Glyco_hydro_42M"/>
    <property type="match status" value="2"/>
</dbReference>
<feature type="binding site" evidence="10">
    <location>
        <position position="152"/>
    </location>
    <ligand>
        <name>substrate</name>
    </ligand>
</feature>
<feature type="domain" description="Beta-galactosidase trimerisation" evidence="14">
    <location>
        <begin position="587"/>
        <end position="654"/>
    </location>
</feature>
<evidence type="ECO:0000256" key="6">
    <source>
        <dbReference type="ARBA" id="ARBA00022833"/>
    </source>
</evidence>
<feature type="binding site" evidence="11">
    <location>
        <position position="118"/>
    </location>
    <ligand>
        <name>Zn(2+)</name>
        <dbReference type="ChEBI" id="CHEBI:29105"/>
    </ligand>
</feature>
<dbReference type="Proteomes" id="UP000050833">
    <property type="component" value="Unassembled WGS sequence"/>
</dbReference>
<gene>
    <name evidence="15" type="ORF">APZ18_00580</name>
</gene>
<evidence type="ECO:0000256" key="9">
    <source>
        <dbReference type="PIRSR" id="PIRSR001084-1"/>
    </source>
</evidence>
<feature type="binding site" evidence="10">
    <location>
        <position position="319"/>
    </location>
    <ligand>
        <name>substrate</name>
    </ligand>
</feature>
<feature type="domain" description="Beta-galactosidase trimerisation" evidence="14">
    <location>
        <begin position="400"/>
        <end position="538"/>
    </location>
</feature>
<dbReference type="SUPFAM" id="SSF52317">
    <property type="entry name" value="Class I glutamine amidotransferase-like"/>
    <property type="match status" value="2"/>
</dbReference>